<name>A0A180GUL1_PUCT1</name>
<dbReference type="EnsemblFungi" id="PTTG_03449-t43_1">
    <property type="protein sequence ID" value="PTTG_03449-t43_1-p1"/>
    <property type="gene ID" value="PTTG_03449"/>
</dbReference>
<evidence type="ECO:0000313" key="2">
    <source>
        <dbReference type="EnsemblFungi" id="PTTG_03449-t43_1-p1"/>
    </source>
</evidence>
<evidence type="ECO:0000313" key="1">
    <source>
        <dbReference type="EMBL" id="OAV96241.1"/>
    </source>
</evidence>
<keyword evidence="3" id="KW-1185">Reference proteome</keyword>
<reference evidence="2" key="4">
    <citation type="submission" date="2025-05" db="UniProtKB">
        <authorList>
            <consortium name="EnsemblFungi"/>
        </authorList>
    </citation>
    <scope>IDENTIFICATION</scope>
    <source>
        <strain evidence="2">isolate 1-1 / race 1 (BBBD)</strain>
    </source>
</reference>
<dbReference type="OrthoDB" id="2505052at2759"/>
<gene>
    <name evidence="1" type="ORF">PTTG_03449</name>
</gene>
<evidence type="ECO:0000313" key="3">
    <source>
        <dbReference type="Proteomes" id="UP000005240"/>
    </source>
</evidence>
<proteinExistence type="predicted"/>
<sequence>MIQSVLSAVEPTQKVGILYDIGCSMDKYIRLRGLLPEDRNRISFGTSVFHAYVHNWLCQLEYHPRFNKGWGLSDGEGLERMWSYLSPLWAAQRSFQGDHTEEEQTRRAKLVSLYKREETLELMRFD</sequence>
<dbReference type="Pfam" id="PF18758">
    <property type="entry name" value="KDZ"/>
    <property type="match status" value="1"/>
</dbReference>
<accession>A0A180GUL1</accession>
<organism evidence="1">
    <name type="scientific">Puccinia triticina (isolate 1-1 / race 1 (BBBD))</name>
    <name type="common">Brown leaf rust fungus</name>
    <dbReference type="NCBI Taxonomy" id="630390"/>
    <lineage>
        <taxon>Eukaryota</taxon>
        <taxon>Fungi</taxon>
        <taxon>Dikarya</taxon>
        <taxon>Basidiomycota</taxon>
        <taxon>Pucciniomycotina</taxon>
        <taxon>Pucciniomycetes</taxon>
        <taxon>Pucciniales</taxon>
        <taxon>Pucciniaceae</taxon>
        <taxon>Puccinia</taxon>
    </lineage>
</organism>
<reference evidence="1" key="2">
    <citation type="submission" date="2016-05" db="EMBL/GenBank/DDBJ databases">
        <title>Comparative analysis highlights variable genome content of wheat rusts and divergence of the mating loci.</title>
        <authorList>
            <person name="Cuomo C.A."/>
            <person name="Bakkeren G."/>
            <person name="Szabo L."/>
            <person name="Khalil H."/>
            <person name="Joly D."/>
            <person name="Goldberg J."/>
            <person name="Young S."/>
            <person name="Zeng Q."/>
            <person name="Fellers J."/>
        </authorList>
    </citation>
    <scope>NUCLEOTIDE SEQUENCE [LARGE SCALE GENOMIC DNA]</scope>
    <source>
        <strain evidence="1">1-1 BBBD Race 1</strain>
    </source>
</reference>
<dbReference type="PANTHER" id="PTHR33096:SF1">
    <property type="entry name" value="CXC1-LIKE CYSTEINE CLUSTER ASSOCIATED WITH KDZ TRANSPOSASES DOMAIN-CONTAINING PROTEIN"/>
    <property type="match status" value="1"/>
</dbReference>
<reference evidence="2 3" key="3">
    <citation type="journal article" date="2017" name="G3 (Bethesda)">
        <title>Comparative analysis highlights variable genome content of wheat rusts and divergence of the mating loci.</title>
        <authorList>
            <person name="Cuomo C.A."/>
            <person name="Bakkeren G."/>
            <person name="Khalil H.B."/>
            <person name="Panwar V."/>
            <person name="Joly D."/>
            <person name="Linning R."/>
            <person name="Sakthikumar S."/>
            <person name="Song X."/>
            <person name="Adiconis X."/>
            <person name="Fan L."/>
            <person name="Goldberg J.M."/>
            <person name="Levin J.Z."/>
            <person name="Young S."/>
            <person name="Zeng Q."/>
            <person name="Anikster Y."/>
            <person name="Bruce M."/>
            <person name="Wang M."/>
            <person name="Yin C."/>
            <person name="McCallum B."/>
            <person name="Szabo L.J."/>
            <person name="Hulbert S."/>
            <person name="Chen X."/>
            <person name="Fellers J.P."/>
        </authorList>
    </citation>
    <scope>NUCLEOTIDE SEQUENCE</scope>
    <source>
        <strain evidence="3">Isolate 1-1 / race 1 (BBBD)</strain>
        <strain evidence="2">isolate 1-1 / race 1 (BBBD)</strain>
    </source>
</reference>
<reference evidence="1" key="1">
    <citation type="submission" date="2009-11" db="EMBL/GenBank/DDBJ databases">
        <authorList>
            <consortium name="The Broad Institute Genome Sequencing Platform"/>
            <person name="Ward D."/>
            <person name="Feldgarden M."/>
            <person name="Earl A."/>
            <person name="Young S.K."/>
            <person name="Zeng Q."/>
            <person name="Koehrsen M."/>
            <person name="Alvarado L."/>
            <person name="Berlin A."/>
            <person name="Bochicchio J."/>
            <person name="Borenstein D."/>
            <person name="Chapman S.B."/>
            <person name="Chen Z."/>
            <person name="Engels R."/>
            <person name="Freedman E."/>
            <person name="Gellesch M."/>
            <person name="Goldberg J."/>
            <person name="Griggs A."/>
            <person name="Gujja S."/>
            <person name="Heilman E."/>
            <person name="Heiman D."/>
            <person name="Hepburn T."/>
            <person name="Howarth C."/>
            <person name="Jen D."/>
            <person name="Larson L."/>
            <person name="Lewis B."/>
            <person name="Mehta T."/>
            <person name="Park D."/>
            <person name="Pearson M."/>
            <person name="Roberts A."/>
            <person name="Saif S."/>
            <person name="Shea T."/>
            <person name="Shenoy N."/>
            <person name="Sisk P."/>
            <person name="Stolte C."/>
            <person name="Sykes S."/>
            <person name="Thomson T."/>
            <person name="Walk T."/>
            <person name="White J."/>
            <person name="Yandava C."/>
            <person name="Izard J."/>
            <person name="Baranova O.V."/>
            <person name="Blanton J.M."/>
            <person name="Tanner A.C."/>
            <person name="Dewhirst F.E."/>
            <person name="Haas B."/>
            <person name="Nusbaum C."/>
            <person name="Birren B."/>
        </authorList>
    </citation>
    <scope>NUCLEOTIDE SEQUENCE [LARGE SCALE GENOMIC DNA]</scope>
    <source>
        <strain evidence="1">1-1 BBBD Race 1</strain>
    </source>
</reference>
<dbReference type="EMBL" id="ADAS02000021">
    <property type="protein sequence ID" value="OAV96241.1"/>
    <property type="molecule type" value="Genomic_DNA"/>
</dbReference>
<dbReference type="PANTHER" id="PTHR33096">
    <property type="entry name" value="CXC2 DOMAIN-CONTAINING PROTEIN"/>
    <property type="match status" value="1"/>
</dbReference>
<dbReference type="InterPro" id="IPR040521">
    <property type="entry name" value="KDZ"/>
</dbReference>
<protein>
    <submittedName>
        <fullName evidence="1 2">Uncharacterized protein</fullName>
    </submittedName>
</protein>
<dbReference type="Proteomes" id="UP000005240">
    <property type="component" value="Unassembled WGS sequence"/>
</dbReference>
<dbReference type="AlphaFoldDB" id="A0A180GUL1"/>